<dbReference type="AlphaFoldDB" id="A0A1W1DNE3"/>
<dbReference type="EMBL" id="FPHT01000322">
    <property type="protein sequence ID" value="SFV83104.1"/>
    <property type="molecule type" value="Genomic_DNA"/>
</dbReference>
<proteinExistence type="predicted"/>
<name>A0A1W1DNE3_9ZZZZ</name>
<protein>
    <submittedName>
        <fullName evidence="2">Uncharacterized protein</fullName>
    </submittedName>
</protein>
<reference evidence="2" key="1">
    <citation type="submission" date="2016-10" db="EMBL/GenBank/DDBJ databases">
        <authorList>
            <person name="de Groot N.N."/>
        </authorList>
    </citation>
    <scope>NUCLEOTIDE SEQUENCE</scope>
</reference>
<evidence type="ECO:0000256" key="1">
    <source>
        <dbReference type="SAM" id="MobiDB-lite"/>
    </source>
</evidence>
<accession>A0A1W1DNE3</accession>
<feature type="region of interest" description="Disordered" evidence="1">
    <location>
        <begin position="1"/>
        <end position="30"/>
    </location>
</feature>
<organism evidence="2">
    <name type="scientific">hydrothermal vent metagenome</name>
    <dbReference type="NCBI Taxonomy" id="652676"/>
    <lineage>
        <taxon>unclassified sequences</taxon>
        <taxon>metagenomes</taxon>
        <taxon>ecological metagenomes</taxon>
    </lineage>
</organism>
<sequence length="109" mass="11078">MNGETSAALGENDGRFAQYDEGANGTNNGGTDITKISQISASMALAGNTITLFATEGVENAGTKNNATKVKVTRSLAGGMALEATYTDAENDGATTSTDTFTAKLSVAF</sequence>
<gene>
    <name evidence="2" type="ORF">MNB_SUP05-12-745</name>
</gene>
<evidence type="ECO:0000313" key="2">
    <source>
        <dbReference type="EMBL" id="SFV83104.1"/>
    </source>
</evidence>